<keyword evidence="2" id="KW-1185">Reference proteome</keyword>
<accession>A0A5E4YD56</accession>
<organism evidence="1 2">
    <name type="scientific">Pandoraea horticolens</name>
    <dbReference type="NCBI Taxonomy" id="2508298"/>
    <lineage>
        <taxon>Bacteria</taxon>
        <taxon>Pseudomonadati</taxon>
        <taxon>Pseudomonadota</taxon>
        <taxon>Betaproteobacteria</taxon>
        <taxon>Burkholderiales</taxon>
        <taxon>Burkholderiaceae</taxon>
        <taxon>Pandoraea</taxon>
    </lineage>
</organism>
<dbReference type="Gene3D" id="2.120.10.70">
    <property type="entry name" value="Fucose-specific lectin"/>
    <property type="match status" value="1"/>
</dbReference>
<dbReference type="Proteomes" id="UP000343317">
    <property type="component" value="Unassembled WGS sequence"/>
</dbReference>
<protein>
    <submittedName>
        <fullName evidence="1">Uncharacterized protein</fullName>
    </submittedName>
</protein>
<reference evidence="1 2" key="1">
    <citation type="submission" date="2019-08" db="EMBL/GenBank/DDBJ databases">
        <authorList>
            <person name="Peeters C."/>
        </authorList>
    </citation>
    <scope>NUCLEOTIDE SEQUENCE [LARGE SCALE GENOMIC DNA]</scope>
    <source>
        <strain evidence="1 2">LMG 31112</strain>
    </source>
</reference>
<evidence type="ECO:0000313" key="2">
    <source>
        <dbReference type="Proteomes" id="UP000343317"/>
    </source>
</evidence>
<name>A0A5E4YD56_9BURK</name>
<dbReference type="RefSeq" id="WP_150623022.1">
    <property type="nucleotide sequence ID" value="NZ_CABPSM010000016.1"/>
</dbReference>
<sequence>MTDTRLNRKEATGSLYVFFQSADYPLSPSYITFDTDAMAWGDPVTLPAMLLHDKEDIFYNSSPRAIYWNSQIYIFGRGPDNHVAVMTMTLDGATSDPVTLNDQTCTAVTPYIWNNNLYIFYAGVGSSNPLCCTQYDANLKMVTYWVASNSQSTDPVSFVPTDSNGGGVVVYNSGSNLYQVNFSMSTGFSSNSATLPIKINFGTSYITIPGDPGADADMGGDYVLFRDIASSYVSCFGIMDDNPNHNSSVFQIEGISADADLSAVLFYGDGKSADIAIFYVDDLQLKVSGIHVTPNYNDNNNIFWADFNIKIIQPTGVAMPDVNCSPCALVIS</sequence>
<dbReference type="EMBL" id="CABPSM010000016">
    <property type="protein sequence ID" value="VVE46093.1"/>
    <property type="molecule type" value="Genomic_DNA"/>
</dbReference>
<gene>
    <name evidence="1" type="ORF">PHO31112_04414</name>
</gene>
<dbReference type="AlphaFoldDB" id="A0A5E4YD56"/>
<proteinExistence type="predicted"/>
<evidence type="ECO:0000313" key="1">
    <source>
        <dbReference type="EMBL" id="VVE46093.1"/>
    </source>
</evidence>